<sequence>TIFPSLIKTLTTNSTISAVNFLPSTTRAFLGFPQKVKSTRTVIHVTMVAGTATASAATMDKTPKATPRSREAYSTSHPDEEEVYTDVDSNSYHERTDLRRFHERENWDNLDFLELGVRRVVILCCLLPPWMNLMRLGFPQAA</sequence>
<feature type="non-terminal residue" evidence="2">
    <location>
        <position position="1"/>
    </location>
</feature>
<feature type="non-terminal residue" evidence="2">
    <location>
        <position position="142"/>
    </location>
</feature>
<evidence type="ECO:0000256" key="1">
    <source>
        <dbReference type="SAM" id="MobiDB-lite"/>
    </source>
</evidence>
<protein>
    <submittedName>
        <fullName evidence="2">Transducin/WD40 repeat-like superfamily protein</fullName>
    </submittedName>
</protein>
<evidence type="ECO:0000313" key="2">
    <source>
        <dbReference type="EMBL" id="GER26319.1"/>
    </source>
</evidence>
<dbReference type="Proteomes" id="UP000325081">
    <property type="component" value="Unassembled WGS sequence"/>
</dbReference>
<evidence type="ECO:0000313" key="3">
    <source>
        <dbReference type="Proteomes" id="UP000325081"/>
    </source>
</evidence>
<comment type="caution">
    <text evidence="2">The sequence shown here is derived from an EMBL/GenBank/DDBJ whole genome shotgun (WGS) entry which is preliminary data.</text>
</comment>
<proteinExistence type="predicted"/>
<accession>A0A5A7P0K0</accession>
<keyword evidence="3" id="KW-1185">Reference proteome</keyword>
<dbReference type="EMBL" id="BKCP01001002">
    <property type="protein sequence ID" value="GER26319.1"/>
    <property type="molecule type" value="Genomic_DNA"/>
</dbReference>
<name>A0A5A7P0K0_STRAF</name>
<reference evidence="3" key="1">
    <citation type="journal article" date="2019" name="Curr. Biol.">
        <title>Genome Sequence of Striga asiatica Provides Insight into the Evolution of Plant Parasitism.</title>
        <authorList>
            <person name="Yoshida S."/>
            <person name="Kim S."/>
            <person name="Wafula E.K."/>
            <person name="Tanskanen J."/>
            <person name="Kim Y.M."/>
            <person name="Honaas L."/>
            <person name="Yang Z."/>
            <person name="Spallek T."/>
            <person name="Conn C.E."/>
            <person name="Ichihashi Y."/>
            <person name="Cheong K."/>
            <person name="Cui S."/>
            <person name="Der J.P."/>
            <person name="Gundlach H."/>
            <person name="Jiao Y."/>
            <person name="Hori C."/>
            <person name="Ishida J.K."/>
            <person name="Kasahara H."/>
            <person name="Kiba T."/>
            <person name="Kim M.S."/>
            <person name="Koo N."/>
            <person name="Laohavisit A."/>
            <person name="Lee Y.H."/>
            <person name="Lumba S."/>
            <person name="McCourt P."/>
            <person name="Mortimer J.C."/>
            <person name="Mutuku J.M."/>
            <person name="Nomura T."/>
            <person name="Sasaki-Sekimoto Y."/>
            <person name="Seto Y."/>
            <person name="Wang Y."/>
            <person name="Wakatake T."/>
            <person name="Sakakibara H."/>
            <person name="Demura T."/>
            <person name="Yamaguchi S."/>
            <person name="Yoneyama K."/>
            <person name="Manabe R.I."/>
            <person name="Nelson D.C."/>
            <person name="Schulman A.H."/>
            <person name="Timko M.P."/>
            <person name="dePamphilis C.W."/>
            <person name="Choi D."/>
            <person name="Shirasu K."/>
        </authorList>
    </citation>
    <scope>NUCLEOTIDE SEQUENCE [LARGE SCALE GENOMIC DNA]</scope>
    <source>
        <strain evidence="3">cv. UVA1</strain>
    </source>
</reference>
<dbReference type="AlphaFoldDB" id="A0A5A7P0K0"/>
<feature type="region of interest" description="Disordered" evidence="1">
    <location>
        <begin position="55"/>
        <end position="89"/>
    </location>
</feature>
<gene>
    <name evidence="2" type="ORF">STAS_01962</name>
</gene>
<organism evidence="2 3">
    <name type="scientific">Striga asiatica</name>
    <name type="common">Asiatic witchweed</name>
    <name type="synonym">Buchnera asiatica</name>
    <dbReference type="NCBI Taxonomy" id="4170"/>
    <lineage>
        <taxon>Eukaryota</taxon>
        <taxon>Viridiplantae</taxon>
        <taxon>Streptophyta</taxon>
        <taxon>Embryophyta</taxon>
        <taxon>Tracheophyta</taxon>
        <taxon>Spermatophyta</taxon>
        <taxon>Magnoliopsida</taxon>
        <taxon>eudicotyledons</taxon>
        <taxon>Gunneridae</taxon>
        <taxon>Pentapetalae</taxon>
        <taxon>asterids</taxon>
        <taxon>lamiids</taxon>
        <taxon>Lamiales</taxon>
        <taxon>Orobanchaceae</taxon>
        <taxon>Buchnereae</taxon>
        <taxon>Striga</taxon>
    </lineage>
</organism>